<name>A0A150J3R8_9EURY</name>
<dbReference type="AlphaFoldDB" id="A0A150J3R8"/>
<protein>
    <recommendedName>
        <fullName evidence="4">DUF3566 domain-containing protein</fullName>
    </recommendedName>
</protein>
<evidence type="ECO:0008006" key="4">
    <source>
        <dbReference type="Google" id="ProtNLM"/>
    </source>
</evidence>
<evidence type="ECO:0000313" key="3">
    <source>
        <dbReference type="Proteomes" id="UP000075398"/>
    </source>
</evidence>
<organism evidence="2 3">
    <name type="scientific">Candidatus Methanofastidiosum methylothiophilum</name>
    <dbReference type="NCBI Taxonomy" id="1705564"/>
    <lineage>
        <taxon>Archaea</taxon>
        <taxon>Methanobacteriati</taxon>
        <taxon>Methanobacteriota</taxon>
        <taxon>Stenosarchaea group</taxon>
        <taxon>Candidatus Methanofastidiosia</taxon>
        <taxon>Candidatus Methanofastidiosales</taxon>
        <taxon>Candidatus Methanofastidiosaceae</taxon>
        <taxon>Candidatus Methanofastidiosum</taxon>
    </lineage>
</organism>
<gene>
    <name evidence="2" type="ORF">AMQ22_01126</name>
</gene>
<dbReference type="EMBL" id="LNGC01000043">
    <property type="protein sequence ID" value="KYC51861.1"/>
    <property type="molecule type" value="Genomic_DNA"/>
</dbReference>
<proteinExistence type="predicted"/>
<accession>A0A150J3R8</accession>
<feature type="transmembrane region" description="Helical" evidence="1">
    <location>
        <begin position="31"/>
        <end position="51"/>
    </location>
</feature>
<reference evidence="2 3" key="1">
    <citation type="journal article" date="2016" name="ISME J.">
        <title>Chasing the elusive Euryarchaeota class WSA2: genomes reveal a uniquely fastidious methyl-reducing methanogen.</title>
        <authorList>
            <person name="Nobu M.K."/>
            <person name="Narihiro T."/>
            <person name="Kuroda K."/>
            <person name="Mei R."/>
            <person name="Liu W.T."/>
        </authorList>
    </citation>
    <scope>NUCLEOTIDE SEQUENCE [LARGE SCALE GENOMIC DNA]</scope>
    <source>
        <strain evidence="2">U1lsi0528_Bin055</strain>
    </source>
</reference>
<feature type="transmembrane region" description="Helical" evidence="1">
    <location>
        <begin position="81"/>
        <end position="102"/>
    </location>
</feature>
<keyword evidence="1" id="KW-1133">Transmembrane helix</keyword>
<evidence type="ECO:0000256" key="1">
    <source>
        <dbReference type="SAM" id="Phobius"/>
    </source>
</evidence>
<keyword evidence="1" id="KW-0812">Transmembrane</keyword>
<sequence length="138" mass="15461">MWKRPYKSEKIKGDFLEYEIKRFGIKSVVKISTAFGALVGFTFGLLIGALISSMSRSMGLPPIQDPLFQSFFRIFFSRWSIIIYPIFYTVSGAVTGALYSWIYNLVAKKTGGVIFELTEFEETSAGVVPNTTIEAEST</sequence>
<dbReference type="Proteomes" id="UP000075398">
    <property type="component" value="Unassembled WGS sequence"/>
</dbReference>
<comment type="caution">
    <text evidence="2">The sequence shown here is derived from an EMBL/GenBank/DDBJ whole genome shotgun (WGS) entry which is preliminary data.</text>
</comment>
<keyword evidence="1" id="KW-0472">Membrane</keyword>
<evidence type="ECO:0000313" key="2">
    <source>
        <dbReference type="EMBL" id="KYC51861.1"/>
    </source>
</evidence>